<dbReference type="EMBL" id="CALNXK010000094">
    <property type="protein sequence ID" value="CAH3152711.1"/>
    <property type="molecule type" value="Genomic_DNA"/>
</dbReference>
<organism evidence="10 11">
    <name type="scientific">Porites lobata</name>
    <dbReference type="NCBI Taxonomy" id="104759"/>
    <lineage>
        <taxon>Eukaryota</taxon>
        <taxon>Metazoa</taxon>
        <taxon>Cnidaria</taxon>
        <taxon>Anthozoa</taxon>
        <taxon>Hexacorallia</taxon>
        <taxon>Scleractinia</taxon>
        <taxon>Fungiina</taxon>
        <taxon>Poritidae</taxon>
        <taxon>Porites</taxon>
    </lineage>
</organism>
<protein>
    <recommendedName>
        <fullName evidence="7">Small ribosomal subunit protein uS15m</fullName>
    </recommendedName>
    <alternativeName>
        <fullName evidence="8">28S ribosomal protein S15, mitochondrial</fullName>
    </alternativeName>
</protein>
<keyword evidence="3" id="KW-0809">Transit peptide</keyword>
<evidence type="ECO:0000256" key="7">
    <source>
        <dbReference type="ARBA" id="ARBA00035249"/>
    </source>
</evidence>
<dbReference type="Proteomes" id="UP001159405">
    <property type="component" value="Unassembled WGS sequence"/>
</dbReference>
<evidence type="ECO:0000256" key="9">
    <source>
        <dbReference type="RuleBase" id="RU003919"/>
    </source>
</evidence>
<sequence>MQLSKIQYGVLLFSGEMTLLQRLKNLPSFWAFRSLLSVKEAYPATRFHGKLVTRCSEPCCRRLSTVDLNADSWRSGRKYIRGYENIPELEGAPEEVKRVFSLENANQFEQRKVAIEKVREQYIDDAERKIAELSLKIEAVKKHNNTGRNSKKDKHNKVFLNWLISQRKKKLGHLKNGRFERYLVLSQELDLPLLESPHTKWNKYKFRKFKIGVEIKEKKRFPK</sequence>
<comment type="subcellular location">
    <subcellularLocation>
        <location evidence="1">Mitochondrion</location>
    </subcellularLocation>
</comment>
<keyword evidence="11" id="KW-1185">Reference proteome</keyword>
<dbReference type="Gene3D" id="1.10.287.10">
    <property type="entry name" value="S15/NS1, RNA-binding"/>
    <property type="match status" value="1"/>
</dbReference>
<dbReference type="SUPFAM" id="SSF47060">
    <property type="entry name" value="S15/NS1 RNA-binding domain"/>
    <property type="match status" value="1"/>
</dbReference>
<evidence type="ECO:0000256" key="3">
    <source>
        <dbReference type="ARBA" id="ARBA00022946"/>
    </source>
</evidence>
<name>A0ABN8Q1N0_9CNID</name>
<evidence type="ECO:0000313" key="10">
    <source>
        <dbReference type="EMBL" id="CAH3152711.1"/>
    </source>
</evidence>
<dbReference type="SMART" id="SM01387">
    <property type="entry name" value="Ribosomal_S15"/>
    <property type="match status" value="1"/>
</dbReference>
<dbReference type="InterPro" id="IPR000589">
    <property type="entry name" value="Ribosomal_uS15"/>
</dbReference>
<evidence type="ECO:0000256" key="6">
    <source>
        <dbReference type="ARBA" id="ARBA00023274"/>
    </source>
</evidence>
<proteinExistence type="inferred from homology"/>
<dbReference type="Pfam" id="PF00312">
    <property type="entry name" value="Ribosomal_S15"/>
    <property type="match status" value="1"/>
</dbReference>
<evidence type="ECO:0000256" key="1">
    <source>
        <dbReference type="ARBA" id="ARBA00004173"/>
    </source>
</evidence>
<dbReference type="PANTHER" id="PTHR46685:SF1">
    <property type="entry name" value="SMALL RIBOSOMAL SUBUNIT PROTEIN US15M"/>
    <property type="match status" value="1"/>
</dbReference>
<evidence type="ECO:0000256" key="2">
    <source>
        <dbReference type="ARBA" id="ARBA00008434"/>
    </source>
</evidence>
<comment type="similarity">
    <text evidence="2 9">Belongs to the universal ribosomal protein uS15 family.</text>
</comment>
<keyword evidence="4 9" id="KW-0689">Ribosomal protein</keyword>
<reference evidence="10 11" key="1">
    <citation type="submission" date="2022-05" db="EMBL/GenBank/DDBJ databases">
        <authorList>
            <consortium name="Genoscope - CEA"/>
            <person name="William W."/>
        </authorList>
    </citation>
    <scope>NUCLEOTIDE SEQUENCE [LARGE SCALE GENOMIC DNA]</scope>
</reference>
<comment type="caution">
    <text evidence="10">The sequence shown here is derived from an EMBL/GenBank/DDBJ whole genome shotgun (WGS) entry which is preliminary data.</text>
</comment>
<evidence type="ECO:0000256" key="4">
    <source>
        <dbReference type="ARBA" id="ARBA00022980"/>
    </source>
</evidence>
<keyword evidence="5" id="KW-0496">Mitochondrion</keyword>
<dbReference type="InterPro" id="IPR052137">
    <property type="entry name" value="uS15_ribosomal"/>
</dbReference>
<evidence type="ECO:0000256" key="5">
    <source>
        <dbReference type="ARBA" id="ARBA00023128"/>
    </source>
</evidence>
<dbReference type="InterPro" id="IPR009068">
    <property type="entry name" value="uS15_NS1_RNA-bd_sf"/>
</dbReference>
<keyword evidence="6 9" id="KW-0687">Ribonucleoprotein</keyword>
<dbReference type="PANTHER" id="PTHR46685">
    <property type="entry name" value="28S RIBOSOMAL PROTEIN S15, MITOCHONDRIAL"/>
    <property type="match status" value="1"/>
</dbReference>
<evidence type="ECO:0000313" key="11">
    <source>
        <dbReference type="Proteomes" id="UP001159405"/>
    </source>
</evidence>
<gene>
    <name evidence="10" type="ORF">PLOB_00049227</name>
</gene>
<evidence type="ECO:0000256" key="8">
    <source>
        <dbReference type="ARBA" id="ARBA00035528"/>
    </source>
</evidence>
<accession>A0ABN8Q1N0</accession>